<comment type="catalytic activity">
    <reaction evidence="8">
        <text>L-seryl-[protein] + ATP = O-phospho-L-seryl-[protein] + ADP + H(+)</text>
        <dbReference type="Rhea" id="RHEA:17989"/>
        <dbReference type="Rhea" id="RHEA-COMP:9863"/>
        <dbReference type="Rhea" id="RHEA-COMP:11604"/>
        <dbReference type="ChEBI" id="CHEBI:15378"/>
        <dbReference type="ChEBI" id="CHEBI:29999"/>
        <dbReference type="ChEBI" id="CHEBI:30616"/>
        <dbReference type="ChEBI" id="CHEBI:83421"/>
        <dbReference type="ChEBI" id="CHEBI:456216"/>
        <dbReference type="EC" id="2.7.11.1"/>
    </reaction>
</comment>
<evidence type="ECO:0000256" key="3">
    <source>
        <dbReference type="ARBA" id="ARBA00022679"/>
    </source>
</evidence>
<dbReference type="PANTHER" id="PTHR24419:SF18">
    <property type="entry name" value="SERINE_THREONINE-PROTEIN KINASE HASPIN"/>
    <property type="match status" value="1"/>
</dbReference>
<reference evidence="10" key="2">
    <citation type="submission" date="2014-07" db="EMBL/GenBank/DDBJ databases">
        <authorList>
            <person name="Hull J."/>
        </authorList>
    </citation>
    <scope>NUCLEOTIDE SEQUENCE</scope>
</reference>
<dbReference type="AlphaFoldDB" id="A0A0A9X0F4"/>
<dbReference type="SMART" id="SM01331">
    <property type="entry name" value="DUF3635"/>
    <property type="match status" value="1"/>
</dbReference>
<evidence type="ECO:0000256" key="5">
    <source>
        <dbReference type="ARBA" id="ARBA00022777"/>
    </source>
</evidence>
<evidence type="ECO:0000256" key="8">
    <source>
        <dbReference type="ARBA" id="ARBA00048679"/>
    </source>
</evidence>
<evidence type="ECO:0000256" key="1">
    <source>
        <dbReference type="ARBA" id="ARBA00012513"/>
    </source>
</evidence>
<dbReference type="EC" id="2.7.11.1" evidence="1"/>
<dbReference type="InterPro" id="IPR011009">
    <property type="entry name" value="Kinase-like_dom_sf"/>
</dbReference>
<evidence type="ECO:0000313" key="10">
    <source>
        <dbReference type="EMBL" id="JAG14192.1"/>
    </source>
</evidence>
<feature type="non-terminal residue" evidence="10">
    <location>
        <position position="158"/>
    </location>
</feature>
<evidence type="ECO:0000256" key="6">
    <source>
        <dbReference type="ARBA" id="ARBA00022840"/>
    </source>
</evidence>
<sequence length="158" mass="18816">IFKQVAFSFAVAECAMELEHRDLHWGNILVSRTKEMRISFWLKGVEHKVPTNGVKATIIDYTLSRFNFRNVHPMYQDLAKDPDLFLGSGDMQFDVYRQMKKDVANDWRKHVPKTNVRWLHYLLDKMLKKVKYQRKTAKVHKDNMVILQEIESWIDTCD</sequence>
<dbReference type="SUPFAM" id="SSF56112">
    <property type="entry name" value="Protein kinase-like (PK-like)"/>
    <property type="match status" value="1"/>
</dbReference>
<keyword evidence="6" id="KW-0067">ATP-binding</keyword>
<accession>A0A0A9X0F4</accession>
<feature type="domain" description="Serine/threonine-protein kinase haspin C-terminal" evidence="9">
    <location>
        <begin position="82"/>
        <end position="158"/>
    </location>
</feature>
<gene>
    <name evidence="10" type="primary">GSG2_0</name>
    <name evidence="10" type="ORF">CM83_28899</name>
</gene>
<keyword evidence="3" id="KW-0808">Transferase</keyword>
<organism evidence="10">
    <name type="scientific">Lygus hesperus</name>
    <name type="common">Western plant bug</name>
    <dbReference type="NCBI Taxonomy" id="30085"/>
    <lineage>
        <taxon>Eukaryota</taxon>
        <taxon>Metazoa</taxon>
        <taxon>Ecdysozoa</taxon>
        <taxon>Arthropoda</taxon>
        <taxon>Hexapoda</taxon>
        <taxon>Insecta</taxon>
        <taxon>Pterygota</taxon>
        <taxon>Neoptera</taxon>
        <taxon>Paraneoptera</taxon>
        <taxon>Hemiptera</taxon>
        <taxon>Heteroptera</taxon>
        <taxon>Panheteroptera</taxon>
        <taxon>Cimicomorpha</taxon>
        <taxon>Miridae</taxon>
        <taxon>Mirini</taxon>
        <taxon>Lygus</taxon>
    </lineage>
</organism>
<dbReference type="GO" id="GO:0005737">
    <property type="term" value="C:cytoplasm"/>
    <property type="evidence" value="ECO:0007669"/>
    <property type="project" value="TreeGrafter"/>
</dbReference>
<dbReference type="Gene3D" id="1.10.510.10">
    <property type="entry name" value="Transferase(Phosphotransferase) domain 1"/>
    <property type="match status" value="1"/>
</dbReference>
<dbReference type="EMBL" id="GBHO01029412">
    <property type="protein sequence ID" value="JAG14192.1"/>
    <property type="molecule type" value="Transcribed_RNA"/>
</dbReference>
<keyword evidence="4" id="KW-0547">Nucleotide-binding</keyword>
<evidence type="ECO:0000256" key="4">
    <source>
        <dbReference type="ARBA" id="ARBA00022741"/>
    </source>
</evidence>
<protein>
    <recommendedName>
        <fullName evidence="1">non-specific serine/threonine protein kinase</fullName>
        <ecNumber evidence="1">2.7.11.1</ecNumber>
    </recommendedName>
</protein>
<evidence type="ECO:0000256" key="2">
    <source>
        <dbReference type="ARBA" id="ARBA00022527"/>
    </source>
</evidence>
<dbReference type="Pfam" id="PF12330">
    <property type="entry name" value="Haspin_kinase"/>
    <property type="match status" value="1"/>
</dbReference>
<dbReference type="GO" id="GO:0000278">
    <property type="term" value="P:mitotic cell cycle"/>
    <property type="evidence" value="ECO:0007669"/>
    <property type="project" value="TreeGrafter"/>
</dbReference>
<dbReference type="GO" id="GO:0072354">
    <property type="term" value="F:histone H3T3 kinase activity"/>
    <property type="evidence" value="ECO:0007669"/>
    <property type="project" value="TreeGrafter"/>
</dbReference>
<proteinExistence type="predicted"/>
<comment type="catalytic activity">
    <reaction evidence="7">
        <text>L-threonyl-[protein] + ATP = O-phospho-L-threonyl-[protein] + ADP + H(+)</text>
        <dbReference type="Rhea" id="RHEA:46608"/>
        <dbReference type="Rhea" id="RHEA-COMP:11060"/>
        <dbReference type="Rhea" id="RHEA-COMP:11605"/>
        <dbReference type="ChEBI" id="CHEBI:15378"/>
        <dbReference type="ChEBI" id="CHEBI:30013"/>
        <dbReference type="ChEBI" id="CHEBI:30616"/>
        <dbReference type="ChEBI" id="CHEBI:61977"/>
        <dbReference type="ChEBI" id="CHEBI:456216"/>
        <dbReference type="EC" id="2.7.11.1"/>
    </reaction>
</comment>
<dbReference type="GO" id="GO:0005634">
    <property type="term" value="C:nucleus"/>
    <property type="evidence" value="ECO:0007669"/>
    <property type="project" value="TreeGrafter"/>
</dbReference>
<feature type="non-terminal residue" evidence="10">
    <location>
        <position position="1"/>
    </location>
</feature>
<evidence type="ECO:0000259" key="9">
    <source>
        <dbReference type="SMART" id="SM01331"/>
    </source>
</evidence>
<dbReference type="PANTHER" id="PTHR24419">
    <property type="entry name" value="INTERLEUKIN-1 RECEPTOR-ASSOCIATED KINASE"/>
    <property type="match status" value="1"/>
</dbReference>
<dbReference type="GO" id="GO:0035556">
    <property type="term" value="P:intracellular signal transduction"/>
    <property type="evidence" value="ECO:0007669"/>
    <property type="project" value="TreeGrafter"/>
</dbReference>
<name>A0A0A9X0F4_LYGHE</name>
<keyword evidence="2" id="KW-0723">Serine/threonine-protein kinase</keyword>
<reference evidence="10" key="1">
    <citation type="journal article" date="2014" name="PLoS ONE">
        <title>Transcriptome-Based Identification of ABC Transporters in the Western Tarnished Plant Bug Lygus hesperus.</title>
        <authorList>
            <person name="Hull J.J."/>
            <person name="Chaney K."/>
            <person name="Geib S.M."/>
            <person name="Fabrick J.A."/>
            <person name="Brent C.S."/>
            <person name="Walsh D."/>
            <person name="Lavine L.C."/>
        </authorList>
    </citation>
    <scope>NUCLEOTIDE SEQUENCE</scope>
</reference>
<evidence type="ECO:0000256" key="7">
    <source>
        <dbReference type="ARBA" id="ARBA00047899"/>
    </source>
</evidence>
<dbReference type="InterPro" id="IPR024604">
    <property type="entry name" value="GSG2_C"/>
</dbReference>
<dbReference type="GO" id="GO:0005524">
    <property type="term" value="F:ATP binding"/>
    <property type="evidence" value="ECO:0007669"/>
    <property type="project" value="UniProtKB-KW"/>
</dbReference>
<keyword evidence="5 10" id="KW-0418">Kinase</keyword>